<dbReference type="AlphaFoldDB" id="G0QRA1"/>
<dbReference type="GeneID" id="14908425"/>
<dbReference type="InterPro" id="IPR011990">
    <property type="entry name" value="TPR-like_helical_dom_sf"/>
</dbReference>
<dbReference type="OMA" id="LMEMSPT"/>
<accession>G0QRA1</accession>
<dbReference type="EMBL" id="GL983744">
    <property type="protein sequence ID" value="EGR32253.1"/>
    <property type="molecule type" value="Genomic_DNA"/>
</dbReference>
<dbReference type="eggNOG" id="ENOG502QU74">
    <property type="taxonomic scope" value="Eukaryota"/>
</dbReference>
<reference evidence="1 2" key="1">
    <citation type="submission" date="2011-07" db="EMBL/GenBank/DDBJ databases">
        <authorList>
            <person name="Coyne R."/>
            <person name="Brami D."/>
            <person name="Johnson J."/>
            <person name="Hostetler J."/>
            <person name="Hannick L."/>
            <person name="Clark T."/>
            <person name="Cassidy-Hanley D."/>
            <person name="Inman J."/>
        </authorList>
    </citation>
    <scope>NUCLEOTIDE SEQUENCE [LARGE SCALE GENOMIC DNA]</scope>
    <source>
        <strain evidence="1 2">G5</strain>
    </source>
</reference>
<dbReference type="STRING" id="857967.G0QRA1"/>
<dbReference type="PANTHER" id="PTHR45588">
    <property type="entry name" value="TPR DOMAIN-CONTAINING PROTEIN"/>
    <property type="match status" value="1"/>
</dbReference>
<dbReference type="SUPFAM" id="SSF48452">
    <property type="entry name" value="TPR-like"/>
    <property type="match status" value="1"/>
</dbReference>
<protein>
    <recommendedName>
        <fullName evidence="3">Tetratricopeptide repeat protein</fullName>
    </recommendedName>
</protein>
<dbReference type="InParanoid" id="G0QRA1"/>
<dbReference type="Gene3D" id="1.25.40.10">
    <property type="entry name" value="Tetratricopeptide repeat domain"/>
    <property type="match status" value="2"/>
</dbReference>
<name>G0QRA1_ICHMU</name>
<proteinExistence type="predicted"/>
<evidence type="ECO:0000313" key="2">
    <source>
        <dbReference type="Proteomes" id="UP000008983"/>
    </source>
</evidence>
<dbReference type="Proteomes" id="UP000008983">
    <property type="component" value="Unassembled WGS sequence"/>
</dbReference>
<dbReference type="OrthoDB" id="445942at2759"/>
<organism evidence="1 2">
    <name type="scientific">Ichthyophthirius multifiliis</name>
    <name type="common">White spot disease agent</name>
    <name type="synonym">Ich</name>
    <dbReference type="NCBI Taxonomy" id="5932"/>
    <lineage>
        <taxon>Eukaryota</taxon>
        <taxon>Sar</taxon>
        <taxon>Alveolata</taxon>
        <taxon>Ciliophora</taxon>
        <taxon>Intramacronucleata</taxon>
        <taxon>Oligohymenophorea</taxon>
        <taxon>Hymenostomatida</taxon>
        <taxon>Ophryoglenina</taxon>
        <taxon>Ichthyophthirius</taxon>
    </lineage>
</organism>
<sequence>MQDYYPFNLGQYTKRITTSKKETQIWFDRALLQMYSFNHEETLNCCEKALEYDQNCAMIYFLKSIAQGINYNNCPEYLNPIQAHNQHESWKKANENKEKCSEQEKDLIQALQYKVGNGKSLLHKQNDINFANKMRKIYKKYPQDDFIAEIFAESLMNLRPWNLWVQKQENGLKYGDPYQDTLEIKEVLEKGLEYNQDHLGLRHLWIHLMEQSPYPEKALEQNFNKSLIQLSPDSGHLNHMPSHIYILCGKYEESIKVNELAIKNDEKYFQYRNQQKYPSFCSYIGFICHNITLLIYSAMFAGQYEKSYKGGEYLLQILNINCLKDNSSIFFPSTAFRLESFVPIILHVYIRFGKWEEIIKDEPFGQFLSLNQVFSNPDLYQSTIATLYYSKGIAYSVLAGKNLNEKNNLLNKAQKQIDLFNQAFNQIGNNRFLHNCNMKDVLAVAHDMIIGEYEYRCQNYQKAFQYLRNAVQKDDNLPYDEPWGWMIPTRHALGALLLECGIDNKNKSYIQEAELVYRQDLGEGVIRSVAHPNNIWSLVGLYKCLIQQGKKEQASKFKNILDEKILNTDISIISSCMCSFKKN</sequence>
<dbReference type="RefSeq" id="XP_004035739.1">
    <property type="nucleotide sequence ID" value="XM_004035691.1"/>
</dbReference>
<evidence type="ECO:0000313" key="1">
    <source>
        <dbReference type="EMBL" id="EGR32253.1"/>
    </source>
</evidence>
<gene>
    <name evidence="1" type="ORF">IMG5_091020</name>
</gene>
<evidence type="ECO:0008006" key="3">
    <source>
        <dbReference type="Google" id="ProtNLM"/>
    </source>
</evidence>
<dbReference type="PANTHER" id="PTHR45588:SF1">
    <property type="entry name" value="WW DOMAIN-CONTAINING PROTEIN"/>
    <property type="match status" value="1"/>
</dbReference>
<keyword evidence="2" id="KW-1185">Reference proteome</keyword>